<name>A0ABR7D6X1_9BACT</name>
<dbReference type="RefSeq" id="WP_186978672.1">
    <property type="nucleotide sequence ID" value="NZ_JACOOH010000014.1"/>
</dbReference>
<reference evidence="1 2" key="1">
    <citation type="submission" date="2020-08" db="EMBL/GenBank/DDBJ databases">
        <title>Genome public.</title>
        <authorList>
            <person name="Liu C."/>
            <person name="Sun Q."/>
        </authorList>
    </citation>
    <scope>NUCLEOTIDE SEQUENCE [LARGE SCALE GENOMIC DNA]</scope>
    <source>
        <strain evidence="1 2">NSJ-56</strain>
    </source>
</reference>
<comment type="caution">
    <text evidence="1">The sequence shown here is derived from an EMBL/GenBank/DDBJ whole genome shotgun (WGS) entry which is preliminary data.</text>
</comment>
<proteinExistence type="predicted"/>
<evidence type="ECO:0000313" key="2">
    <source>
        <dbReference type="Proteomes" id="UP000646484"/>
    </source>
</evidence>
<protein>
    <submittedName>
        <fullName evidence="1">Uncharacterized protein</fullName>
    </submittedName>
</protein>
<keyword evidence="2" id="KW-1185">Reference proteome</keyword>
<accession>A0ABR7D6X1</accession>
<gene>
    <name evidence="1" type="ORF">H8S64_21440</name>
</gene>
<evidence type="ECO:0000313" key="1">
    <source>
        <dbReference type="EMBL" id="MBC5623660.1"/>
    </source>
</evidence>
<dbReference type="Proteomes" id="UP000646484">
    <property type="component" value="Unassembled WGS sequence"/>
</dbReference>
<dbReference type="EMBL" id="JACOOH010000014">
    <property type="protein sequence ID" value="MBC5623660.1"/>
    <property type="molecule type" value="Genomic_DNA"/>
</dbReference>
<sequence>MEFILDPYLSVGNVKFGMSREEVEKIIEEKPIFEHIDFLKRIHLGWNDFSIIFNKKNKKVEEITFTPTPKNKVIWNNIDILNDPYIVRKLNKFEQPSRTIDAKLYFSLGVALIGNNKDRTLSIFSKKTKKEWEQSVLDYTNEHL</sequence>
<organism evidence="1 2">
    <name type="scientific">Butyricimonas hominis</name>
    <dbReference type="NCBI Taxonomy" id="2763032"/>
    <lineage>
        <taxon>Bacteria</taxon>
        <taxon>Pseudomonadati</taxon>
        <taxon>Bacteroidota</taxon>
        <taxon>Bacteroidia</taxon>
        <taxon>Bacteroidales</taxon>
        <taxon>Odoribacteraceae</taxon>
        <taxon>Butyricimonas</taxon>
    </lineage>
</organism>